<dbReference type="EMBL" id="CP026520">
    <property type="protein sequence ID" value="QAV18822.1"/>
    <property type="molecule type" value="Genomic_DNA"/>
</dbReference>
<evidence type="ECO:0000313" key="2">
    <source>
        <dbReference type="EMBL" id="QAV18822.1"/>
    </source>
</evidence>
<name>A0A410WX14_9BACL</name>
<organism evidence="2 3">
    <name type="scientific">Paenibacillus chitinolyticus</name>
    <dbReference type="NCBI Taxonomy" id="79263"/>
    <lineage>
        <taxon>Bacteria</taxon>
        <taxon>Bacillati</taxon>
        <taxon>Bacillota</taxon>
        <taxon>Bacilli</taxon>
        <taxon>Bacillales</taxon>
        <taxon>Paenibacillaceae</taxon>
        <taxon>Paenibacillus</taxon>
    </lineage>
</organism>
<protein>
    <submittedName>
        <fullName evidence="2">Uncharacterized protein</fullName>
    </submittedName>
</protein>
<evidence type="ECO:0000313" key="1">
    <source>
        <dbReference type="EMBL" id="MCY9598548.1"/>
    </source>
</evidence>
<gene>
    <name evidence="1" type="ORF">M5X16_22615</name>
    <name evidence="2" type="ORF">PC41400_14495</name>
</gene>
<proteinExistence type="predicted"/>
<dbReference type="Proteomes" id="UP001527202">
    <property type="component" value="Unassembled WGS sequence"/>
</dbReference>
<reference evidence="1 4" key="2">
    <citation type="submission" date="2022-05" db="EMBL/GenBank/DDBJ databases">
        <title>Genome Sequencing of Bee-Associated Microbes.</title>
        <authorList>
            <person name="Dunlap C."/>
        </authorList>
    </citation>
    <scope>NUCLEOTIDE SEQUENCE [LARGE SCALE GENOMIC DNA]</scope>
    <source>
        <strain evidence="1 4">NRRL B-23120</strain>
    </source>
</reference>
<dbReference type="EMBL" id="JAMDMJ010000033">
    <property type="protein sequence ID" value="MCY9598548.1"/>
    <property type="molecule type" value="Genomic_DNA"/>
</dbReference>
<dbReference type="KEGG" id="pchi:PC41400_14495"/>
<keyword evidence="4" id="KW-1185">Reference proteome</keyword>
<dbReference type="Proteomes" id="UP000288943">
    <property type="component" value="Chromosome"/>
</dbReference>
<dbReference type="RefSeq" id="WP_042227702.1">
    <property type="nucleotide sequence ID" value="NZ_CP026520.1"/>
</dbReference>
<evidence type="ECO:0000313" key="3">
    <source>
        <dbReference type="Proteomes" id="UP000288943"/>
    </source>
</evidence>
<sequence>MAIVKQPSVYGVVELNHIAAVKTGEIKAQFPLNTTDFASTPAENGMLLIVDEVIEDIKKPTGITNYVYLHASVEKDYEGKGRKHFSVKPGEFLPKLLKLKRGDTFETNSFEYDTATYANYVAITAAINSTTVYGIPSTSGYIRIVASPGGTEAVTLKVVKGVTLPNGELGLKFVVDKG</sequence>
<reference evidence="2 3" key="1">
    <citation type="submission" date="2018-01" db="EMBL/GenBank/DDBJ databases">
        <title>The whole genome sequencing and assembly of Paenibacillus chitinolyticus KCCM 41400 strain.</title>
        <authorList>
            <person name="Kim J.-Y."/>
            <person name="Park M.-K."/>
            <person name="Lee Y.-J."/>
            <person name="Yi H."/>
            <person name="Bahn Y.-S."/>
            <person name="Kim J.F."/>
            <person name="Lee D.-W."/>
        </authorList>
    </citation>
    <scope>NUCLEOTIDE SEQUENCE [LARGE SCALE GENOMIC DNA]</scope>
    <source>
        <strain evidence="2 3">KCCM 41400</strain>
    </source>
</reference>
<dbReference type="GeneID" id="95376022"/>
<evidence type="ECO:0000313" key="4">
    <source>
        <dbReference type="Proteomes" id="UP001527202"/>
    </source>
</evidence>
<accession>A0A410WX14</accession>
<dbReference type="AlphaFoldDB" id="A0A410WX14"/>